<reference evidence="2 3" key="1">
    <citation type="submission" date="2018-11" db="EMBL/GenBank/DDBJ databases">
        <title>Chryseotalea sanarue gen. nov., sp., nov., a member of the family Cytophagaceae, isolated from a brackish lake in Hamamatsu Japan.</title>
        <authorList>
            <person name="Maejima Y."/>
            <person name="Iino T."/>
            <person name="Muraguchi Y."/>
            <person name="Fukuda K."/>
            <person name="Ohkuma M."/>
            <person name="Moriuchi R."/>
            <person name="Dohra H."/>
            <person name="Kimbara K."/>
            <person name="Shintani M."/>
        </authorList>
    </citation>
    <scope>NUCLEOTIDE SEQUENCE [LARGE SCALE GENOMIC DNA]</scope>
    <source>
        <strain evidence="2 3">Ys</strain>
    </source>
</reference>
<protein>
    <submittedName>
        <fullName evidence="2">Tetratricopeptide repeat-containing protein</fullName>
    </submittedName>
</protein>
<dbReference type="AlphaFoldDB" id="A0A401U6T8"/>
<proteinExistence type="predicted"/>
<accession>A0A401U6T8</accession>
<gene>
    <name evidence="2" type="ORF">SanaruYs_08690</name>
</gene>
<dbReference type="SUPFAM" id="SSF48452">
    <property type="entry name" value="TPR-like"/>
    <property type="match status" value="1"/>
</dbReference>
<keyword evidence="3" id="KW-1185">Reference proteome</keyword>
<evidence type="ECO:0000313" key="2">
    <source>
        <dbReference type="EMBL" id="GCC50651.1"/>
    </source>
</evidence>
<dbReference type="RefSeq" id="WP_127121265.1">
    <property type="nucleotide sequence ID" value="NZ_BHXQ01000001.1"/>
</dbReference>
<dbReference type="SMART" id="SM00028">
    <property type="entry name" value="TPR"/>
    <property type="match status" value="1"/>
</dbReference>
<keyword evidence="1" id="KW-0802">TPR repeat</keyword>
<dbReference type="InterPro" id="IPR019734">
    <property type="entry name" value="TPR_rpt"/>
</dbReference>
<feature type="repeat" description="TPR" evidence="1">
    <location>
        <begin position="200"/>
        <end position="233"/>
    </location>
</feature>
<evidence type="ECO:0000313" key="3">
    <source>
        <dbReference type="Proteomes" id="UP000288227"/>
    </source>
</evidence>
<dbReference type="InterPro" id="IPR011990">
    <property type="entry name" value="TPR-like_helical_dom_sf"/>
</dbReference>
<organism evidence="2 3">
    <name type="scientific">Chryseotalea sanaruensis</name>
    <dbReference type="NCBI Taxonomy" id="2482724"/>
    <lineage>
        <taxon>Bacteria</taxon>
        <taxon>Pseudomonadati</taxon>
        <taxon>Bacteroidota</taxon>
        <taxon>Cytophagia</taxon>
        <taxon>Cytophagales</taxon>
        <taxon>Chryseotaleaceae</taxon>
        <taxon>Chryseotalea</taxon>
    </lineage>
</organism>
<sequence length="248" mass="28292">MKTIILITSLLFSFNVLTAQYELNKLLYRAYLQNTSSTQAELKQAEIKHRESVKADPKNTSKRYTLAFIQWSLLNASMRTQDETLFDDYYDALIDNLDELLDIDNKHAEAYALQSSAYGLKISYSPMQGMFLGPKSSSIIEKAKKINPNSALVWKIYAGSKLFTPEMWGGDVKEAIKAFETSVKLYESKPESLPENWQYLDALAFLGQAYIKDEQPKKAIVIYDKALQVEPEFNYVKKSLLPKAKAIQ</sequence>
<evidence type="ECO:0000256" key="1">
    <source>
        <dbReference type="PROSITE-ProRule" id="PRU00339"/>
    </source>
</evidence>
<name>A0A401U6T8_9BACT</name>
<comment type="caution">
    <text evidence="2">The sequence shown here is derived from an EMBL/GenBank/DDBJ whole genome shotgun (WGS) entry which is preliminary data.</text>
</comment>
<dbReference type="PROSITE" id="PS50005">
    <property type="entry name" value="TPR"/>
    <property type="match status" value="1"/>
</dbReference>
<dbReference type="OrthoDB" id="1494029at2"/>
<dbReference type="EMBL" id="BHXQ01000001">
    <property type="protein sequence ID" value="GCC50651.1"/>
    <property type="molecule type" value="Genomic_DNA"/>
</dbReference>
<dbReference type="Gene3D" id="1.25.40.10">
    <property type="entry name" value="Tetratricopeptide repeat domain"/>
    <property type="match status" value="1"/>
</dbReference>
<dbReference type="Proteomes" id="UP000288227">
    <property type="component" value="Unassembled WGS sequence"/>
</dbReference>